<organism evidence="1 2">
    <name type="scientific">Terriglobus albidus</name>
    <dbReference type="NCBI Taxonomy" id="1592106"/>
    <lineage>
        <taxon>Bacteria</taxon>
        <taxon>Pseudomonadati</taxon>
        <taxon>Acidobacteriota</taxon>
        <taxon>Terriglobia</taxon>
        <taxon>Terriglobales</taxon>
        <taxon>Acidobacteriaceae</taxon>
        <taxon>Terriglobus</taxon>
    </lineage>
</organism>
<keyword evidence="2" id="KW-1185">Reference proteome</keyword>
<dbReference type="Proteomes" id="UP000321820">
    <property type="component" value="Chromosome"/>
</dbReference>
<name>A0A5B9E2Q2_9BACT</name>
<gene>
    <name evidence="1" type="ORF">FTW19_00360</name>
</gene>
<evidence type="ECO:0000313" key="2">
    <source>
        <dbReference type="Proteomes" id="UP000321820"/>
    </source>
</evidence>
<evidence type="ECO:0008006" key="3">
    <source>
        <dbReference type="Google" id="ProtNLM"/>
    </source>
</evidence>
<dbReference type="AlphaFoldDB" id="A0A5B9E2Q2"/>
<dbReference type="OrthoDB" id="7592592at2"/>
<proteinExistence type="predicted"/>
<dbReference type="RefSeq" id="WP_147645730.1">
    <property type="nucleotide sequence ID" value="NZ_CP042806.1"/>
</dbReference>
<accession>A0A5B9E2Q2</accession>
<dbReference type="EMBL" id="CP042806">
    <property type="protein sequence ID" value="QEE26592.1"/>
    <property type="molecule type" value="Genomic_DNA"/>
</dbReference>
<sequence length="464" mass="51678">MDQMARLRLPVVVLLLSAALFAVSVGAWSARGQIAVKRQGYIPYTDAPIRYLQDELHDPVAELEKKLEAGTVKLSYDERLGYLPAVLKALHIPQDSQTLVFSKTSFQYKKISPEHPRALYFNDDVYVGFVHEGKALEIVSFDPNQGAAFYLLDANKAEHPKFERAELDCTQCHIAPGTRNVPGVLVRSIYPSPTGTLANSTESFVTGQETPIAKRWGGWYVTGSAGSERTMGNSIMPAGYGTANGPHGDPDQSLQPLEQRFLNADYLNPQSDIVAHLVLTHQTQMHNLITLTNYKTRIAFFEHAKKNNGVEGSLTPEERATFEKPAEELVQYLLFANEAPLPGPIAGNNSFARTFASEGLRDSKGRSLRDFDLKTRIFRYPVSYLVYSDQFDQLPQEAKSYVYHRLYEVLSGADQSPAFQKISAADRTAAYQILLATKPHLPEEWRQSAAAAARAERLSRRRAG</sequence>
<reference evidence="1 2" key="1">
    <citation type="submission" date="2019-08" db="EMBL/GenBank/DDBJ databases">
        <title>Complete genome sequence of Terriglobus albidus strain ORNL.</title>
        <authorList>
            <person name="Podar M."/>
        </authorList>
    </citation>
    <scope>NUCLEOTIDE SEQUENCE [LARGE SCALE GENOMIC DNA]</scope>
    <source>
        <strain evidence="1 2">ORNL</strain>
    </source>
</reference>
<protein>
    <recommendedName>
        <fullName evidence="3">Cytochrome c domain-containing protein</fullName>
    </recommendedName>
</protein>
<dbReference type="KEGG" id="talb:FTW19_00360"/>
<evidence type="ECO:0000313" key="1">
    <source>
        <dbReference type="EMBL" id="QEE26592.1"/>
    </source>
</evidence>